<accession>A0ABQ9EZ47</accession>
<dbReference type="InterPro" id="IPR011992">
    <property type="entry name" value="EF-hand-dom_pair"/>
</dbReference>
<reference evidence="2 3" key="1">
    <citation type="submission" date="2022-12" db="EMBL/GenBank/DDBJ databases">
        <title>Chromosome-level genome of Tegillarca granosa.</title>
        <authorList>
            <person name="Kim J."/>
        </authorList>
    </citation>
    <scope>NUCLEOTIDE SEQUENCE [LARGE SCALE GENOMIC DNA]</scope>
    <source>
        <strain evidence="2">Teg-2019</strain>
        <tissue evidence="2">Adductor muscle</tissue>
    </source>
</reference>
<evidence type="ECO:0000313" key="3">
    <source>
        <dbReference type="Proteomes" id="UP001217089"/>
    </source>
</evidence>
<keyword evidence="1" id="KW-1133">Transmembrane helix</keyword>
<evidence type="ECO:0000313" key="2">
    <source>
        <dbReference type="EMBL" id="KAJ8310428.1"/>
    </source>
</evidence>
<organism evidence="2 3">
    <name type="scientific">Tegillarca granosa</name>
    <name type="common">Malaysian cockle</name>
    <name type="synonym">Anadara granosa</name>
    <dbReference type="NCBI Taxonomy" id="220873"/>
    <lineage>
        <taxon>Eukaryota</taxon>
        <taxon>Metazoa</taxon>
        <taxon>Spiralia</taxon>
        <taxon>Lophotrochozoa</taxon>
        <taxon>Mollusca</taxon>
        <taxon>Bivalvia</taxon>
        <taxon>Autobranchia</taxon>
        <taxon>Pteriomorphia</taxon>
        <taxon>Arcoida</taxon>
        <taxon>Arcoidea</taxon>
        <taxon>Arcidae</taxon>
        <taxon>Tegillarca</taxon>
    </lineage>
</organism>
<gene>
    <name evidence="2" type="ORF">KUTeg_012293</name>
</gene>
<dbReference type="EMBL" id="JARBDR010000640">
    <property type="protein sequence ID" value="KAJ8310428.1"/>
    <property type="molecule type" value="Genomic_DNA"/>
</dbReference>
<proteinExistence type="predicted"/>
<dbReference type="Gene3D" id="1.10.238.10">
    <property type="entry name" value="EF-hand"/>
    <property type="match status" value="1"/>
</dbReference>
<evidence type="ECO:0008006" key="4">
    <source>
        <dbReference type="Google" id="ProtNLM"/>
    </source>
</evidence>
<protein>
    <recommendedName>
        <fullName evidence="4">EF-hand domain-containing protein</fullName>
    </recommendedName>
</protein>
<comment type="caution">
    <text evidence="2">The sequence shown here is derived from an EMBL/GenBank/DDBJ whole genome shotgun (WGS) entry which is preliminary data.</text>
</comment>
<keyword evidence="3" id="KW-1185">Reference proteome</keyword>
<name>A0ABQ9EZ47_TEGGR</name>
<feature type="transmembrane region" description="Helical" evidence="1">
    <location>
        <begin position="37"/>
        <end position="60"/>
    </location>
</feature>
<dbReference type="SUPFAM" id="SSF47473">
    <property type="entry name" value="EF-hand"/>
    <property type="match status" value="1"/>
</dbReference>
<dbReference type="Proteomes" id="UP001217089">
    <property type="component" value="Unassembled WGS sequence"/>
</dbReference>
<keyword evidence="1" id="KW-0472">Membrane</keyword>
<sequence>MDRNRKRLGLNDILLMFNNQWLLYLICSFKIHAMKTRISTCVTVLTVLMLSLIHSGVYSLNIGKLLAGRSFQGLEKLRKRNGEEPRRHKQASFVLFSHLDISVTYSMKVNVLITRSNFIICPNSFSDITRPCFELPQLQGKYYVPLNQSKRIVLQATLKNSSIGCPWKAQFSTFIDQNNDGKASESEVRSYLQKYNPDVTDEQIRDFLIRRDTDGNYVNVKKWILSILNRTLI</sequence>
<keyword evidence="1" id="KW-0812">Transmembrane</keyword>
<evidence type="ECO:0000256" key="1">
    <source>
        <dbReference type="SAM" id="Phobius"/>
    </source>
</evidence>